<protein>
    <submittedName>
        <fullName evidence="2">Uncharacterized protein</fullName>
    </submittedName>
</protein>
<gene>
    <name evidence="2" type="ORF">WG900_04770</name>
</gene>
<keyword evidence="3" id="KW-1185">Reference proteome</keyword>
<proteinExistence type="predicted"/>
<accession>A0ABU8S5J8</accession>
<dbReference type="RefSeq" id="WP_339965101.1">
    <property type="nucleotide sequence ID" value="NZ_JBBHJY010000001.1"/>
</dbReference>
<dbReference type="Proteomes" id="UP001379235">
    <property type="component" value="Unassembled WGS sequence"/>
</dbReference>
<sequence>MEAIARRKLLAANYNGLRIDLAPHLLFERHGDLFVSALNLAKNWRSDEDPRLGQFKLAGLGAPEVLDAPFEPLPGYAPDAPRETDTVLLSV</sequence>
<reference evidence="2 3" key="1">
    <citation type="submission" date="2024-03" db="EMBL/GenBank/DDBJ databases">
        <authorList>
            <person name="Jo J.-H."/>
        </authorList>
    </citation>
    <scope>NUCLEOTIDE SEQUENCE [LARGE SCALE GENOMIC DNA]</scope>
    <source>
        <strain evidence="2 3">AS3R-12</strain>
    </source>
</reference>
<comment type="caution">
    <text evidence="2">The sequence shown here is derived from an EMBL/GenBank/DDBJ whole genome shotgun (WGS) entry which is preliminary data.</text>
</comment>
<evidence type="ECO:0000313" key="2">
    <source>
        <dbReference type="EMBL" id="MEJ6009227.1"/>
    </source>
</evidence>
<feature type="region of interest" description="Disordered" evidence="1">
    <location>
        <begin position="72"/>
        <end position="91"/>
    </location>
</feature>
<name>A0ABU8S5J8_9SPHN</name>
<dbReference type="EMBL" id="JBBHJY010000001">
    <property type="protein sequence ID" value="MEJ6009227.1"/>
    <property type="molecule type" value="Genomic_DNA"/>
</dbReference>
<evidence type="ECO:0000313" key="3">
    <source>
        <dbReference type="Proteomes" id="UP001379235"/>
    </source>
</evidence>
<evidence type="ECO:0000256" key="1">
    <source>
        <dbReference type="SAM" id="MobiDB-lite"/>
    </source>
</evidence>
<organism evidence="2 3">
    <name type="scientific">Novosphingobium aquae</name>
    <dbReference type="NCBI Taxonomy" id="3133435"/>
    <lineage>
        <taxon>Bacteria</taxon>
        <taxon>Pseudomonadati</taxon>
        <taxon>Pseudomonadota</taxon>
        <taxon>Alphaproteobacteria</taxon>
        <taxon>Sphingomonadales</taxon>
        <taxon>Sphingomonadaceae</taxon>
        <taxon>Novosphingobium</taxon>
    </lineage>
</organism>